<protein>
    <submittedName>
        <fullName evidence="3">Uncharacterized protein</fullName>
    </submittedName>
</protein>
<evidence type="ECO:0000256" key="1">
    <source>
        <dbReference type="SAM" id="SignalP"/>
    </source>
</evidence>
<sequence length="94" mass="10020">MLALSLALALSMKRVALSTKGVEGMRVIGMRNANFGIGMNGLAWPVSGGTGFLHNIKAACPRRQEVVVQMELLQQKPQFSVSKTACVIGNSNAF</sequence>
<dbReference type="AlphaFoldDB" id="A0A914HFB3"/>
<evidence type="ECO:0000313" key="2">
    <source>
        <dbReference type="Proteomes" id="UP000887572"/>
    </source>
</evidence>
<proteinExistence type="predicted"/>
<keyword evidence="2" id="KW-1185">Reference proteome</keyword>
<name>A0A914HFB3_GLORO</name>
<dbReference type="Proteomes" id="UP000887572">
    <property type="component" value="Unplaced"/>
</dbReference>
<organism evidence="2 3">
    <name type="scientific">Globodera rostochiensis</name>
    <name type="common">Golden nematode worm</name>
    <name type="synonym">Heterodera rostochiensis</name>
    <dbReference type="NCBI Taxonomy" id="31243"/>
    <lineage>
        <taxon>Eukaryota</taxon>
        <taxon>Metazoa</taxon>
        <taxon>Ecdysozoa</taxon>
        <taxon>Nematoda</taxon>
        <taxon>Chromadorea</taxon>
        <taxon>Rhabditida</taxon>
        <taxon>Tylenchina</taxon>
        <taxon>Tylenchomorpha</taxon>
        <taxon>Tylenchoidea</taxon>
        <taxon>Heteroderidae</taxon>
        <taxon>Heteroderinae</taxon>
        <taxon>Globodera</taxon>
    </lineage>
</organism>
<evidence type="ECO:0000313" key="3">
    <source>
        <dbReference type="WBParaSite" id="Gr19_v10_g16089.t1"/>
    </source>
</evidence>
<feature type="signal peptide" evidence="1">
    <location>
        <begin position="1"/>
        <end position="18"/>
    </location>
</feature>
<dbReference type="WBParaSite" id="Gr19_v10_g16089.t1">
    <property type="protein sequence ID" value="Gr19_v10_g16089.t1"/>
    <property type="gene ID" value="Gr19_v10_g16089"/>
</dbReference>
<reference evidence="3" key="1">
    <citation type="submission" date="2022-11" db="UniProtKB">
        <authorList>
            <consortium name="WormBaseParasite"/>
        </authorList>
    </citation>
    <scope>IDENTIFICATION</scope>
</reference>
<feature type="chain" id="PRO_5036673253" evidence="1">
    <location>
        <begin position="19"/>
        <end position="94"/>
    </location>
</feature>
<keyword evidence="1" id="KW-0732">Signal</keyword>
<accession>A0A914HFB3</accession>